<evidence type="ECO:0000256" key="1">
    <source>
        <dbReference type="ARBA" id="ARBA00004651"/>
    </source>
</evidence>
<protein>
    <recommendedName>
        <fullName evidence="8">VWFA domain-containing protein</fullName>
    </recommendedName>
</protein>
<proteinExistence type="predicted"/>
<comment type="caution">
    <text evidence="9">The sequence shown here is derived from an EMBL/GenBank/DDBJ whole genome shotgun (WGS) entry which is preliminary data.</text>
</comment>
<dbReference type="InterPro" id="IPR042094">
    <property type="entry name" value="T2SS_GspF_sf"/>
</dbReference>
<evidence type="ECO:0000256" key="7">
    <source>
        <dbReference type="SAM" id="SignalP"/>
    </source>
</evidence>
<reference evidence="9 10" key="1">
    <citation type="journal article" date="2019" name="Int. J. Syst. Evol. Microbiol.">
        <title>The Global Catalogue of Microorganisms (GCM) 10K type strain sequencing project: providing services to taxonomists for standard genome sequencing and annotation.</title>
        <authorList>
            <consortium name="The Broad Institute Genomics Platform"/>
            <consortium name="The Broad Institute Genome Sequencing Center for Infectious Disease"/>
            <person name="Wu L."/>
            <person name="Ma J."/>
        </authorList>
    </citation>
    <scope>NUCLEOTIDE SEQUENCE [LARGE SCALE GENOMIC DNA]</scope>
    <source>
        <strain evidence="9 10">JCM 16378</strain>
    </source>
</reference>
<feature type="domain" description="VWFA" evidence="8">
    <location>
        <begin position="88"/>
        <end position="259"/>
    </location>
</feature>
<dbReference type="Gene3D" id="3.40.50.410">
    <property type="entry name" value="von Willebrand factor, type A domain"/>
    <property type="match status" value="1"/>
</dbReference>
<organism evidence="9 10">
    <name type="scientific">Pedococcus aerophilus</name>
    <dbReference type="NCBI Taxonomy" id="436356"/>
    <lineage>
        <taxon>Bacteria</taxon>
        <taxon>Bacillati</taxon>
        <taxon>Actinomycetota</taxon>
        <taxon>Actinomycetes</taxon>
        <taxon>Micrococcales</taxon>
        <taxon>Intrasporangiaceae</taxon>
        <taxon>Pedococcus</taxon>
    </lineage>
</organism>
<dbReference type="PANTHER" id="PTHR35007:SF1">
    <property type="entry name" value="PILUS ASSEMBLY PROTEIN"/>
    <property type="match status" value="1"/>
</dbReference>
<dbReference type="Pfam" id="PF00482">
    <property type="entry name" value="T2SSF"/>
    <property type="match status" value="1"/>
</dbReference>
<feature type="transmembrane region" description="Helical" evidence="6">
    <location>
        <begin position="633"/>
        <end position="652"/>
    </location>
</feature>
<keyword evidence="3 6" id="KW-0812">Transmembrane</keyword>
<evidence type="ECO:0000256" key="3">
    <source>
        <dbReference type="ARBA" id="ARBA00022692"/>
    </source>
</evidence>
<feature type="chain" id="PRO_5047397651" description="VWFA domain-containing protein" evidence="7">
    <location>
        <begin position="30"/>
        <end position="660"/>
    </location>
</feature>
<dbReference type="PROSITE" id="PS50234">
    <property type="entry name" value="VWFA"/>
    <property type="match status" value="1"/>
</dbReference>
<comment type="subcellular location">
    <subcellularLocation>
        <location evidence="1">Cell membrane</location>
        <topology evidence="1">Multi-pass membrane protein</topology>
    </subcellularLocation>
</comment>
<keyword evidence="4 6" id="KW-1133">Transmembrane helix</keyword>
<evidence type="ECO:0000313" key="10">
    <source>
        <dbReference type="Proteomes" id="UP001501326"/>
    </source>
</evidence>
<evidence type="ECO:0000259" key="8">
    <source>
        <dbReference type="PROSITE" id="PS50234"/>
    </source>
</evidence>
<feature type="transmembrane region" description="Helical" evidence="6">
    <location>
        <begin position="454"/>
        <end position="478"/>
    </location>
</feature>
<keyword evidence="7" id="KW-0732">Signal</keyword>
<evidence type="ECO:0000256" key="4">
    <source>
        <dbReference type="ARBA" id="ARBA00022989"/>
    </source>
</evidence>
<evidence type="ECO:0000313" key="9">
    <source>
        <dbReference type="EMBL" id="GAA2739304.1"/>
    </source>
</evidence>
<dbReference type="EMBL" id="BAAARN010000005">
    <property type="protein sequence ID" value="GAA2739304.1"/>
    <property type="molecule type" value="Genomic_DNA"/>
</dbReference>
<dbReference type="Proteomes" id="UP001501326">
    <property type="component" value="Unassembled WGS sequence"/>
</dbReference>
<accession>A0ABN3UVL1</accession>
<dbReference type="PANTHER" id="PTHR35007">
    <property type="entry name" value="INTEGRAL MEMBRANE PROTEIN-RELATED"/>
    <property type="match status" value="1"/>
</dbReference>
<gene>
    <name evidence="9" type="ORF">GCM10009867_34810</name>
</gene>
<keyword evidence="10" id="KW-1185">Reference proteome</keyword>
<keyword evidence="2" id="KW-1003">Cell membrane</keyword>
<name>A0ABN3UVL1_9MICO</name>
<evidence type="ECO:0000256" key="6">
    <source>
        <dbReference type="SAM" id="Phobius"/>
    </source>
</evidence>
<dbReference type="InterPro" id="IPR002035">
    <property type="entry name" value="VWF_A"/>
</dbReference>
<dbReference type="SMART" id="SM00327">
    <property type="entry name" value="VWA"/>
    <property type="match status" value="1"/>
</dbReference>
<dbReference type="InterPro" id="IPR018076">
    <property type="entry name" value="T2SS_GspF_dom"/>
</dbReference>
<dbReference type="InterPro" id="IPR036465">
    <property type="entry name" value="vWFA_dom_sf"/>
</dbReference>
<dbReference type="CDD" id="cd00198">
    <property type="entry name" value="vWFA"/>
    <property type="match status" value="1"/>
</dbReference>
<feature type="signal peptide" evidence="7">
    <location>
        <begin position="1"/>
        <end position="29"/>
    </location>
</feature>
<sequence>MLLRVPRRWGAVVALASAALFAGMSTASAAPAPVVNITGIEAKNGNLIGLISAAGGANIDPGLSITVSGKNYPVDAITSGQGTPVARSAMLVVDTSGSMGEAGMATVRTAVAAFLKSVPDDVRVGLVAFSGKAVVKLAPTADQGKVQSAVNDLESDGETALYDGVTLAVKTLGTKGERSILLLSDGGDTASKASQAQATAALKTNGVRAEAVSFKSTEGNVSVLKGFATAGGGSVVSAANAGAVASAFTTAAKTLASQLTFSLPLPPGVTAVQNIKVSGVAGGKDFSTTALVDFGEGVAVKATSTAASTVPIVGPTENVIEASKPGGTLPVVNVSPMLGLALGAVFLGLVGAGIALSSGSMKSGRQTRVDSIDQYVAPGAPVKGKKQRQTAVSESLVFLGDRMMEGRESTSKTMALIERADLPLRPGEWWVLRIVALAVGMAVSLLVFNGGLIMTAVALVLGFIFGWVMPAVVLRFLAKRRAKKFDHMLPDVLTLIASSLSTGFSLPQALDAVAKDAAEPAAKEFSRALAETRIGADIAESLERLSDRMDSGNMRWTAMAIRIQREVGGNLAETMRTTAKTLREREELTRHVRALSAEGRLSAYILIALPIGIFLFTMKSNREYVELLWTRPLGLVMLAVGIVSLGIGMFWMNKLVDVKV</sequence>
<evidence type="ECO:0000256" key="5">
    <source>
        <dbReference type="ARBA" id="ARBA00023136"/>
    </source>
</evidence>
<dbReference type="Gene3D" id="1.20.81.30">
    <property type="entry name" value="Type II secretion system (T2SS), domain F"/>
    <property type="match status" value="1"/>
</dbReference>
<evidence type="ECO:0000256" key="2">
    <source>
        <dbReference type="ARBA" id="ARBA00022475"/>
    </source>
</evidence>
<dbReference type="Pfam" id="PF13519">
    <property type="entry name" value="VWA_2"/>
    <property type="match status" value="1"/>
</dbReference>
<feature type="transmembrane region" description="Helical" evidence="6">
    <location>
        <begin position="601"/>
        <end position="618"/>
    </location>
</feature>
<dbReference type="SUPFAM" id="SSF53300">
    <property type="entry name" value="vWA-like"/>
    <property type="match status" value="1"/>
</dbReference>
<feature type="transmembrane region" description="Helical" evidence="6">
    <location>
        <begin position="337"/>
        <end position="356"/>
    </location>
</feature>
<keyword evidence="5 6" id="KW-0472">Membrane</keyword>
<feature type="transmembrane region" description="Helical" evidence="6">
    <location>
        <begin position="429"/>
        <end position="448"/>
    </location>
</feature>